<dbReference type="Proteomes" id="UP000006250">
    <property type="component" value="Unassembled WGS sequence"/>
</dbReference>
<gene>
    <name evidence="1" type="ORF">DesfrDRAFT_2187</name>
</gene>
<sequence>MFAPSIQLEYVSFYIPDEDVWREETVKVPSSTENGQDSKCMDEDFEDFCRRSIL</sequence>
<keyword evidence="2" id="KW-1185">Reference proteome</keyword>
<dbReference type="AlphaFoldDB" id="E1JX63"/>
<dbReference type="STRING" id="596151.DesfrDRAFT_2187"/>
<comment type="caution">
    <text evidence="1">The sequence shown here is derived from an EMBL/GenBank/DDBJ whole genome shotgun (WGS) entry which is preliminary data.</text>
</comment>
<dbReference type="EMBL" id="AECZ01000013">
    <property type="protein sequence ID" value="EFL51028.1"/>
    <property type="molecule type" value="Genomic_DNA"/>
</dbReference>
<protein>
    <submittedName>
        <fullName evidence="1">Uncharacterized protein</fullName>
    </submittedName>
</protein>
<evidence type="ECO:0000313" key="1">
    <source>
        <dbReference type="EMBL" id="EFL51028.1"/>
    </source>
</evidence>
<name>E1JX63_SOLFR</name>
<reference evidence="1 2" key="1">
    <citation type="submission" date="2010-08" db="EMBL/GenBank/DDBJ databases">
        <title>The draft genome of Desulfovibrio fructosovorans JJ.</title>
        <authorList>
            <consortium name="US DOE Joint Genome Institute (JGI-PGF)"/>
            <person name="Lucas S."/>
            <person name="Copeland A."/>
            <person name="Lapidus A."/>
            <person name="Cheng J.-F."/>
            <person name="Bruce D."/>
            <person name="Goodwin L."/>
            <person name="Pitluck S."/>
            <person name="Land M.L."/>
            <person name="Hauser L."/>
            <person name="Chang Y.-J."/>
            <person name="Jeffries C."/>
            <person name="Wall J.D."/>
            <person name="Stahl D.A."/>
            <person name="Arkin A.P."/>
            <person name="Dehal P."/>
            <person name="Stolyar S.M."/>
            <person name="Hazen T.C."/>
            <person name="Woyke T.J."/>
        </authorList>
    </citation>
    <scope>NUCLEOTIDE SEQUENCE [LARGE SCALE GENOMIC DNA]</scope>
    <source>
        <strain evidence="1 2">JJ</strain>
    </source>
</reference>
<organism evidence="1 2">
    <name type="scientific">Solidesulfovibrio fructosivorans JJ]</name>
    <dbReference type="NCBI Taxonomy" id="596151"/>
    <lineage>
        <taxon>Bacteria</taxon>
        <taxon>Pseudomonadati</taxon>
        <taxon>Thermodesulfobacteriota</taxon>
        <taxon>Desulfovibrionia</taxon>
        <taxon>Desulfovibrionales</taxon>
        <taxon>Desulfovibrionaceae</taxon>
        <taxon>Solidesulfovibrio</taxon>
    </lineage>
</organism>
<dbReference type="RefSeq" id="WP_005993797.1">
    <property type="nucleotide sequence ID" value="NZ_AECZ01000013.1"/>
</dbReference>
<evidence type="ECO:0000313" key="2">
    <source>
        <dbReference type="Proteomes" id="UP000006250"/>
    </source>
</evidence>
<accession>E1JX63</accession>
<proteinExistence type="predicted"/>